<sequence>HLSCGGERIPSPGDQASTSGERWNDVDVPDIVPPQIIFCPKCTPGSLLIMTENYTPVQLFQLFFSRDVLFTIVTNTNEHGSAHYSTASNPWKAIDLKDMFCFISMTIYMGVVKCSSYTDYWRGGDLYSLPFPKRVMTGRKFLKMTWALHLSSVAMDAENEGRRGTAAYDRLGKIKPLYDDMRDACKRNYHPHQEIATDERMVASKARIGLKQYMKTDSTSTGNTGKGLGYESVMELQKPQLLGTGYKLFVDIFYTSTTLFQDLLKMKVWACSTIQTNRIRFPRTRENTLDSKYPRGSVRWIRKDSLLYVQWRDTRDVFLCSTFHPAHTGETVRWRVRSADGQWELKDIPVPPVVKDYNQYVLYSTAHGWIGPEMVQNIIFFHFLDIAIMNAFLLHKELAIAKGQVPMNQKAFRETLAQDLARMGSAPTDMPVQGPAPAPAAAHHRVIYISGDSTAGRLRCRNCHRKTPVKYGACEMVGVVCEI</sequence>
<evidence type="ECO:0000256" key="1">
    <source>
        <dbReference type="SAM" id="MobiDB-lite"/>
    </source>
</evidence>
<dbReference type="PANTHER" id="PTHR46599:SF3">
    <property type="entry name" value="PIGGYBAC TRANSPOSABLE ELEMENT-DERIVED PROTEIN 4"/>
    <property type="match status" value="1"/>
</dbReference>
<protein>
    <recommendedName>
        <fullName evidence="2">PiggyBac transposable element-derived protein domain-containing protein</fullName>
    </recommendedName>
</protein>
<feature type="domain" description="PiggyBac transposable element-derived protein" evidence="2">
    <location>
        <begin position="231"/>
        <end position="392"/>
    </location>
</feature>
<dbReference type="Proteomes" id="UP000257200">
    <property type="component" value="Unplaced"/>
</dbReference>
<dbReference type="STRING" id="80966.ENSAPOP00000034067"/>
<dbReference type="InterPro" id="IPR029526">
    <property type="entry name" value="PGBD"/>
</dbReference>
<dbReference type="InParanoid" id="A0A3Q1H2U2"/>
<accession>A0A3Q1H2U2</accession>
<organism evidence="3 4">
    <name type="scientific">Acanthochromis polyacanthus</name>
    <name type="common">spiny chromis</name>
    <dbReference type="NCBI Taxonomy" id="80966"/>
    <lineage>
        <taxon>Eukaryota</taxon>
        <taxon>Metazoa</taxon>
        <taxon>Chordata</taxon>
        <taxon>Craniata</taxon>
        <taxon>Vertebrata</taxon>
        <taxon>Euteleostomi</taxon>
        <taxon>Actinopterygii</taxon>
        <taxon>Neopterygii</taxon>
        <taxon>Teleostei</taxon>
        <taxon>Neoteleostei</taxon>
        <taxon>Acanthomorphata</taxon>
        <taxon>Ovalentaria</taxon>
        <taxon>Pomacentridae</taxon>
        <taxon>Acanthochromis</taxon>
    </lineage>
</organism>
<dbReference type="Pfam" id="PF13843">
    <property type="entry name" value="DDE_Tnp_1_7"/>
    <property type="match status" value="2"/>
</dbReference>
<feature type="domain" description="PiggyBac transposable element-derived protein" evidence="2">
    <location>
        <begin position="55"/>
        <end position="223"/>
    </location>
</feature>
<dbReference type="PANTHER" id="PTHR46599">
    <property type="entry name" value="PIGGYBAC TRANSPOSABLE ELEMENT-DERIVED PROTEIN 4"/>
    <property type="match status" value="1"/>
</dbReference>
<evidence type="ECO:0000313" key="3">
    <source>
        <dbReference type="Ensembl" id="ENSAPOP00000034067.1"/>
    </source>
</evidence>
<dbReference type="GeneTree" id="ENSGT00940000163467"/>
<feature type="region of interest" description="Disordered" evidence="1">
    <location>
        <begin position="1"/>
        <end position="24"/>
    </location>
</feature>
<evidence type="ECO:0000259" key="2">
    <source>
        <dbReference type="Pfam" id="PF13843"/>
    </source>
</evidence>
<reference evidence="3" key="2">
    <citation type="submission" date="2025-09" db="UniProtKB">
        <authorList>
            <consortium name="Ensembl"/>
        </authorList>
    </citation>
    <scope>IDENTIFICATION</scope>
</reference>
<evidence type="ECO:0000313" key="4">
    <source>
        <dbReference type="Proteomes" id="UP000257200"/>
    </source>
</evidence>
<dbReference type="Ensembl" id="ENSAPOT00000029532.1">
    <property type="protein sequence ID" value="ENSAPOP00000034067.1"/>
    <property type="gene ID" value="ENSAPOG00000023115.1"/>
</dbReference>
<dbReference type="AlphaFoldDB" id="A0A3Q1H2U2"/>
<proteinExistence type="predicted"/>
<reference evidence="3" key="1">
    <citation type="submission" date="2025-08" db="UniProtKB">
        <authorList>
            <consortium name="Ensembl"/>
        </authorList>
    </citation>
    <scope>IDENTIFICATION</scope>
</reference>
<name>A0A3Q1H2U2_9TELE</name>
<keyword evidence="4" id="KW-1185">Reference proteome</keyword>